<name>A0A4R2F9T3_9GAMM</name>
<reference evidence="1 2" key="1">
    <citation type="submission" date="2019-03" db="EMBL/GenBank/DDBJ databases">
        <title>Freshwater and sediment microbial communities from various areas in North America, analyzing microbe dynamics in response to fracking.</title>
        <authorList>
            <person name="Lamendella R."/>
        </authorList>
    </citation>
    <scope>NUCLEOTIDE SEQUENCE [LARGE SCALE GENOMIC DNA]</scope>
    <source>
        <strain evidence="1 2">74A</strain>
    </source>
</reference>
<dbReference type="AlphaFoldDB" id="A0A4R2F9T3"/>
<dbReference type="InterPro" id="IPR018668">
    <property type="entry name" value="DNA-binding_VF530-like"/>
</dbReference>
<organism evidence="1 2">
    <name type="scientific">Shewanella fodinae</name>
    <dbReference type="NCBI Taxonomy" id="552357"/>
    <lineage>
        <taxon>Bacteria</taxon>
        <taxon>Pseudomonadati</taxon>
        <taxon>Pseudomonadota</taxon>
        <taxon>Gammaproteobacteria</taxon>
        <taxon>Alteromonadales</taxon>
        <taxon>Shewanellaceae</taxon>
        <taxon>Shewanella</taxon>
    </lineage>
</organism>
<dbReference type="RefSeq" id="WP_133038805.1">
    <property type="nucleotide sequence ID" value="NZ_SLWF01000011.1"/>
</dbReference>
<evidence type="ECO:0000313" key="2">
    <source>
        <dbReference type="Proteomes" id="UP000294832"/>
    </source>
</evidence>
<evidence type="ECO:0000313" key="1">
    <source>
        <dbReference type="EMBL" id="TCN84587.1"/>
    </source>
</evidence>
<keyword evidence="2" id="KW-1185">Reference proteome</keyword>
<proteinExistence type="predicted"/>
<protein>
    <submittedName>
        <fullName evidence="1">Uncharacterized protein DUF2132</fullName>
    </submittedName>
</protein>
<dbReference type="EMBL" id="SLWF01000011">
    <property type="protein sequence ID" value="TCN84587.1"/>
    <property type="molecule type" value="Genomic_DNA"/>
</dbReference>
<dbReference type="Proteomes" id="UP000294832">
    <property type="component" value="Unassembled WGS sequence"/>
</dbReference>
<accession>A0A4R2F9T3</accession>
<dbReference type="GO" id="GO:0003677">
    <property type="term" value="F:DNA binding"/>
    <property type="evidence" value="ECO:0007669"/>
    <property type="project" value="InterPro"/>
</dbReference>
<sequence>MVTPADGTPQTDNKDPLHGITLENLLKALVAHYGFDGLAQQINIRCFSFEPSIKSSLKFLRKTPWARAKVERLYLTMQGLPVPDYLRQAPASDVKTTKIKTTETTTQLNADIWGK</sequence>
<dbReference type="Gene3D" id="1.10.720.30">
    <property type="entry name" value="SAP domain"/>
    <property type="match status" value="1"/>
</dbReference>
<dbReference type="OrthoDB" id="9806870at2"/>
<dbReference type="InterPro" id="IPR036361">
    <property type="entry name" value="SAP_dom_sf"/>
</dbReference>
<dbReference type="Pfam" id="PF09905">
    <property type="entry name" value="VF530"/>
    <property type="match status" value="1"/>
</dbReference>
<gene>
    <name evidence="1" type="ORF">EDC91_1111</name>
</gene>
<comment type="caution">
    <text evidence="1">The sequence shown here is derived from an EMBL/GenBank/DDBJ whole genome shotgun (WGS) entry which is preliminary data.</text>
</comment>